<protein>
    <submittedName>
        <fullName evidence="3">Uncharacterized protein</fullName>
    </submittedName>
</protein>
<keyword evidence="1" id="KW-0503">Monooxygenase</keyword>
<dbReference type="GO" id="GO:0016705">
    <property type="term" value="F:oxidoreductase activity, acting on paired donors, with incorporation or reduction of molecular oxygen"/>
    <property type="evidence" value="ECO:0007669"/>
    <property type="project" value="InterPro"/>
</dbReference>
<dbReference type="InterPro" id="IPR036396">
    <property type="entry name" value="Cyt_P450_sf"/>
</dbReference>
<accession>T1IQT6</accession>
<keyword evidence="2" id="KW-0472">Membrane</keyword>
<reference evidence="4" key="1">
    <citation type="submission" date="2011-05" db="EMBL/GenBank/DDBJ databases">
        <authorList>
            <person name="Richards S.R."/>
            <person name="Qu J."/>
            <person name="Jiang H."/>
            <person name="Jhangiani S.N."/>
            <person name="Agravi P."/>
            <person name="Goodspeed R."/>
            <person name="Gross S."/>
            <person name="Mandapat C."/>
            <person name="Jackson L."/>
            <person name="Mathew T."/>
            <person name="Pu L."/>
            <person name="Thornton R."/>
            <person name="Saada N."/>
            <person name="Wilczek-Boney K.B."/>
            <person name="Lee S."/>
            <person name="Kovar C."/>
            <person name="Wu Y."/>
            <person name="Scherer S.E."/>
            <person name="Worley K.C."/>
            <person name="Muzny D.M."/>
            <person name="Gibbs R."/>
        </authorList>
    </citation>
    <scope>NUCLEOTIDE SEQUENCE</scope>
    <source>
        <strain evidence="4">Brora</strain>
    </source>
</reference>
<dbReference type="STRING" id="126957.T1IQT6"/>
<reference evidence="3" key="2">
    <citation type="submission" date="2015-02" db="UniProtKB">
        <authorList>
            <consortium name="EnsemblMetazoa"/>
        </authorList>
    </citation>
    <scope>IDENTIFICATION</scope>
</reference>
<dbReference type="GO" id="GO:0004497">
    <property type="term" value="F:monooxygenase activity"/>
    <property type="evidence" value="ECO:0007669"/>
    <property type="project" value="UniProtKB-KW"/>
</dbReference>
<dbReference type="SUPFAM" id="SSF48264">
    <property type="entry name" value="Cytochrome P450"/>
    <property type="match status" value="1"/>
</dbReference>
<dbReference type="EMBL" id="JH431313">
    <property type="status" value="NOT_ANNOTATED_CDS"/>
    <property type="molecule type" value="Genomic_DNA"/>
</dbReference>
<keyword evidence="4" id="KW-1185">Reference proteome</keyword>
<feature type="transmembrane region" description="Helical" evidence="2">
    <location>
        <begin position="90"/>
        <end position="116"/>
    </location>
</feature>
<feature type="transmembrane region" description="Helical" evidence="2">
    <location>
        <begin position="51"/>
        <end position="70"/>
    </location>
</feature>
<dbReference type="AlphaFoldDB" id="T1IQT6"/>
<evidence type="ECO:0000256" key="1">
    <source>
        <dbReference type="ARBA" id="ARBA00023033"/>
    </source>
</evidence>
<proteinExistence type="predicted"/>
<evidence type="ECO:0000256" key="2">
    <source>
        <dbReference type="SAM" id="Phobius"/>
    </source>
</evidence>
<keyword evidence="1" id="KW-0560">Oxidoreductase</keyword>
<keyword evidence="2" id="KW-1133">Transmembrane helix</keyword>
<dbReference type="Gene3D" id="1.10.630.10">
    <property type="entry name" value="Cytochrome P450"/>
    <property type="match status" value="1"/>
</dbReference>
<dbReference type="HOGENOM" id="CLU_1457980_0_0_1"/>
<evidence type="ECO:0000313" key="4">
    <source>
        <dbReference type="Proteomes" id="UP000014500"/>
    </source>
</evidence>
<dbReference type="GO" id="GO:0005506">
    <property type="term" value="F:iron ion binding"/>
    <property type="evidence" value="ECO:0007669"/>
    <property type="project" value="InterPro"/>
</dbReference>
<dbReference type="EnsemblMetazoa" id="SMAR003410-RA">
    <property type="protein sequence ID" value="SMAR003410-PA"/>
    <property type="gene ID" value="SMAR003410"/>
</dbReference>
<keyword evidence="2" id="KW-0812">Transmembrane</keyword>
<name>T1IQT6_STRMM</name>
<organism evidence="3 4">
    <name type="scientific">Strigamia maritima</name>
    <name type="common">European centipede</name>
    <name type="synonym">Geophilus maritimus</name>
    <dbReference type="NCBI Taxonomy" id="126957"/>
    <lineage>
        <taxon>Eukaryota</taxon>
        <taxon>Metazoa</taxon>
        <taxon>Ecdysozoa</taxon>
        <taxon>Arthropoda</taxon>
        <taxon>Myriapoda</taxon>
        <taxon>Chilopoda</taxon>
        <taxon>Pleurostigmophora</taxon>
        <taxon>Geophilomorpha</taxon>
        <taxon>Linotaeniidae</taxon>
        <taxon>Strigamia</taxon>
    </lineage>
</organism>
<sequence>VIQEEKAEWQYRRKVNSDFHDLLLGCRTRYHSWAVASSYPKKSDDFTKRDTYATIIAVFPISSNICAMLTGRRCYWYFDAFLRNTVLNSLLFWSISDCYTISAGVTVIVLAYICCIEIRQFFLIRKCLIQIGQKFTLMEEKVVLIHILKSFAVESIQTLEEIEDTAELIIKPRNGIKLHLKPREMA</sequence>
<dbReference type="Proteomes" id="UP000014500">
    <property type="component" value="Unassembled WGS sequence"/>
</dbReference>
<evidence type="ECO:0000313" key="3">
    <source>
        <dbReference type="EnsemblMetazoa" id="SMAR003410-PA"/>
    </source>
</evidence>
<dbReference type="GO" id="GO:0020037">
    <property type="term" value="F:heme binding"/>
    <property type="evidence" value="ECO:0007669"/>
    <property type="project" value="InterPro"/>
</dbReference>